<reference evidence="2" key="2">
    <citation type="submission" date="2021-09" db="EMBL/GenBank/DDBJ databases">
        <authorList>
            <person name="Jia N."/>
            <person name="Wang J."/>
            <person name="Shi W."/>
            <person name="Du L."/>
            <person name="Sun Y."/>
            <person name="Zhan W."/>
            <person name="Jiang J."/>
            <person name="Wang Q."/>
            <person name="Zhang B."/>
            <person name="Ji P."/>
            <person name="Sakyi L.B."/>
            <person name="Cui X."/>
            <person name="Yuan T."/>
            <person name="Jiang B."/>
            <person name="Yang W."/>
            <person name="Lam T.T.-Y."/>
            <person name="Chang Q."/>
            <person name="Ding S."/>
            <person name="Wang X."/>
            <person name="Zhu J."/>
            <person name="Ruan X."/>
            <person name="Zhao L."/>
            <person name="Wei J."/>
            <person name="Que T."/>
            <person name="Du C."/>
            <person name="Cheng J."/>
            <person name="Dai P."/>
            <person name="Han X."/>
            <person name="Huang E."/>
            <person name="Gao Y."/>
            <person name="Liu J."/>
            <person name="Shao H."/>
            <person name="Ye R."/>
            <person name="Li L."/>
            <person name="Wei W."/>
            <person name="Wang X."/>
            <person name="Wang C."/>
            <person name="Huo Q."/>
            <person name="Li W."/>
            <person name="Guo W."/>
            <person name="Chen H."/>
            <person name="Chen S."/>
            <person name="Zhou L."/>
            <person name="Zhou L."/>
            <person name="Ni X."/>
            <person name="Tian J."/>
            <person name="Zhou Y."/>
            <person name="Sheng Y."/>
            <person name="Liu T."/>
            <person name="Pan Y."/>
            <person name="Xia L."/>
            <person name="Li J."/>
            <person name="Zhao F."/>
            <person name="Cao W."/>
        </authorList>
    </citation>
    <scope>NUCLEOTIDE SEQUENCE</scope>
    <source>
        <strain evidence="2">Rmic-2018</strain>
        <tissue evidence="2">Larvae</tissue>
    </source>
</reference>
<feature type="compositionally biased region" description="Polar residues" evidence="1">
    <location>
        <begin position="120"/>
        <end position="132"/>
    </location>
</feature>
<feature type="compositionally biased region" description="Pro residues" evidence="1">
    <location>
        <begin position="100"/>
        <end position="118"/>
    </location>
</feature>
<organism evidence="2 3">
    <name type="scientific">Rhipicephalus microplus</name>
    <name type="common">Cattle tick</name>
    <name type="synonym">Boophilus microplus</name>
    <dbReference type="NCBI Taxonomy" id="6941"/>
    <lineage>
        <taxon>Eukaryota</taxon>
        <taxon>Metazoa</taxon>
        <taxon>Ecdysozoa</taxon>
        <taxon>Arthropoda</taxon>
        <taxon>Chelicerata</taxon>
        <taxon>Arachnida</taxon>
        <taxon>Acari</taxon>
        <taxon>Parasitiformes</taxon>
        <taxon>Ixodida</taxon>
        <taxon>Ixodoidea</taxon>
        <taxon>Ixodidae</taxon>
        <taxon>Rhipicephalinae</taxon>
        <taxon>Rhipicephalus</taxon>
        <taxon>Boophilus</taxon>
    </lineage>
</organism>
<protein>
    <submittedName>
        <fullName evidence="2">Uncharacterized protein</fullName>
    </submittedName>
</protein>
<feature type="region of interest" description="Disordered" evidence="1">
    <location>
        <begin position="98"/>
        <end position="134"/>
    </location>
</feature>
<dbReference type="EMBL" id="JABSTU010004494">
    <property type="protein sequence ID" value="KAH7958125.1"/>
    <property type="molecule type" value="Genomic_DNA"/>
</dbReference>
<comment type="caution">
    <text evidence="2">The sequence shown here is derived from an EMBL/GenBank/DDBJ whole genome shotgun (WGS) entry which is preliminary data.</text>
</comment>
<proteinExistence type="predicted"/>
<reference evidence="2" key="1">
    <citation type="journal article" date="2020" name="Cell">
        <title>Large-Scale Comparative Analyses of Tick Genomes Elucidate Their Genetic Diversity and Vector Capacities.</title>
        <authorList>
            <consortium name="Tick Genome and Microbiome Consortium (TIGMIC)"/>
            <person name="Jia N."/>
            <person name="Wang J."/>
            <person name="Shi W."/>
            <person name="Du L."/>
            <person name="Sun Y."/>
            <person name="Zhan W."/>
            <person name="Jiang J.F."/>
            <person name="Wang Q."/>
            <person name="Zhang B."/>
            <person name="Ji P."/>
            <person name="Bell-Sakyi L."/>
            <person name="Cui X.M."/>
            <person name="Yuan T.T."/>
            <person name="Jiang B.G."/>
            <person name="Yang W.F."/>
            <person name="Lam T.T."/>
            <person name="Chang Q.C."/>
            <person name="Ding S.J."/>
            <person name="Wang X.J."/>
            <person name="Zhu J.G."/>
            <person name="Ruan X.D."/>
            <person name="Zhao L."/>
            <person name="Wei J.T."/>
            <person name="Ye R.Z."/>
            <person name="Que T.C."/>
            <person name="Du C.H."/>
            <person name="Zhou Y.H."/>
            <person name="Cheng J.X."/>
            <person name="Dai P.F."/>
            <person name="Guo W.B."/>
            <person name="Han X.H."/>
            <person name="Huang E.J."/>
            <person name="Li L.F."/>
            <person name="Wei W."/>
            <person name="Gao Y.C."/>
            <person name="Liu J.Z."/>
            <person name="Shao H.Z."/>
            <person name="Wang X."/>
            <person name="Wang C.C."/>
            <person name="Yang T.C."/>
            <person name="Huo Q.B."/>
            <person name="Li W."/>
            <person name="Chen H.Y."/>
            <person name="Chen S.E."/>
            <person name="Zhou L.G."/>
            <person name="Ni X.B."/>
            <person name="Tian J.H."/>
            <person name="Sheng Y."/>
            <person name="Liu T."/>
            <person name="Pan Y.S."/>
            <person name="Xia L.Y."/>
            <person name="Li J."/>
            <person name="Zhao F."/>
            <person name="Cao W.C."/>
        </authorList>
    </citation>
    <scope>NUCLEOTIDE SEQUENCE</scope>
    <source>
        <strain evidence="2">Rmic-2018</strain>
    </source>
</reference>
<sequence length="344" mass="38430">MYGFDNGSSPDEQGGDLHDNTAAFFTCNFQFSEIVCYNLPKEKVCMGYYDYNISTKRVQCQTLSDFNIHSMHMRDVLLECYDTGAYIYPCTQLPTGKPLPSTPGPPHVTTPSAGPPKTPSRGSRTTQMQPKTTPVCDEDVYQSGYFYCGLNFALNMDTVSPGAGSKYECHMCSIVKKHQGCLATVRKASHCDDYELGSKVVLDCVNQEAWSIRGMRCPKENCKRKTETVMIAVTLVYPVTTAESFHVRPVASQGVQSSPSRHHEMRAHEGASFPFSKPGKFVRAHRSPCRYRFYVAFRSCIQVLAQCYSLSDLQSYLAHFTAVLMDGYAELCKHHNVTGKSLTK</sequence>
<keyword evidence="3" id="KW-1185">Reference proteome</keyword>
<evidence type="ECO:0000256" key="1">
    <source>
        <dbReference type="SAM" id="MobiDB-lite"/>
    </source>
</evidence>
<dbReference type="Proteomes" id="UP000821866">
    <property type="component" value="Unassembled WGS sequence"/>
</dbReference>
<gene>
    <name evidence="2" type="ORF">HPB51_027890</name>
</gene>
<accession>A0A9J6CZ05</accession>
<dbReference type="AlphaFoldDB" id="A0A9J6CZ05"/>
<evidence type="ECO:0000313" key="2">
    <source>
        <dbReference type="EMBL" id="KAH7958125.1"/>
    </source>
</evidence>
<name>A0A9J6CZ05_RHIMP</name>
<evidence type="ECO:0000313" key="3">
    <source>
        <dbReference type="Proteomes" id="UP000821866"/>
    </source>
</evidence>